<sequence length="43" mass="5249">MNAFNQNTMVFLIILINHRKSFKIFWRFNAHFSKFVNPLNFVC</sequence>
<dbReference type="Proteomes" id="UP000198559">
    <property type="component" value="Unassembled WGS sequence"/>
</dbReference>
<dbReference type="AlphaFoldDB" id="A0A1H6K3G8"/>
<accession>A0A1H6K3G8</accession>
<gene>
    <name evidence="1" type="ORF">BAZSYMB_GCONTIG00744_2</name>
</gene>
<dbReference type="EMBL" id="CVUD02000085">
    <property type="protein sequence ID" value="SEH66873.1"/>
    <property type="molecule type" value="Genomic_DNA"/>
</dbReference>
<name>A0A1H6K3G8_9GAMM</name>
<reference evidence="2" key="1">
    <citation type="submission" date="2016-06" db="EMBL/GenBank/DDBJ databases">
        <authorList>
            <person name="Petersen J."/>
            <person name="Sayavedra L."/>
        </authorList>
    </citation>
    <scope>NUCLEOTIDE SEQUENCE [LARGE SCALE GENOMIC DNA]</scope>
    <source>
        <strain evidence="2">BazSymB</strain>
    </source>
</reference>
<dbReference type="STRING" id="235205.BAZSYMB_GCONTIG00744_2"/>
<protein>
    <submittedName>
        <fullName evidence="1">Uncharacterized protein</fullName>
    </submittedName>
</protein>
<proteinExistence type="predicted"/>
<evidence type="ECO:0000313" key="1">
    <source>
        <dbReference type="EMBL" id="SEH66873.1"/>
    </source>
</evidence>
<organism evidence="1 2">
    <name type="scientific">Bathymodiolus azoricus thioautotrophic gill symbiont</name>
    <dbReference type="NCBI Taxonomy" id="235205"/>
    <lineage>
        <taxon>Bacteria</taxon>
        <taxon>Pseudomonadati</taxon>
        <taxon>Pseudomonadota</taxon>
        <taxon>Gammaproteobacteria</taxon>
        <taxon>sulfur-oxidizing symbionts</taxon>
    </lineage>
</organism>
<evidence type="ECO:0000313" key="2">
    <source>
        <dbReference type="Proteomes" id="UP000198559"/>
    </source>
</evidence>